<proteinExistence type="predicted"/>
<organism evidence="1 2">
    <name type="scientific">Chryseobacterium flavum</name>
    <dbReference type="NCBI Taxonomy" id="415851"/>
    <lineage>
        <taxon>Bacteria</taxon>
        <taxon>Pseudomonadati</taxon>
        <taxon>Bacteroidota</taxon>
        <taxon>Flavobacteriia</taxon>
        <taxon>Flavobacteriales</taxon>
        <taxon>Weeksellaceae</taxon>
        <taxon>Chryseobacterium group</taxon>
        <taxon>Chryseobacterium</taxon>
    </lineage>
</organism>
<dbReference type="EMBL" id="QNUE01000004">
    <property type="protein sequence ID" value="REC67860.1"/>
    <property type="molecule type" value="Genomic_DNA"/>
</dbReference>
<keyword evidence="2" id="KW-1185">Reference proteome</keyword>
<protein>
    <recommendedName>
        <fullName evidence="3">Peptidase S74 domain-containing protein</fullName>
    </recommendedName>
</protein>
<dbReference type="RefSeq" id="WP_115957757.1">
    <property type="nucleotide sequence ID" value="NZ_CBCRVL010000004.1"/>
</dbReference>
<dbReference type="OrthoDB" id="658938at2"/>
<reference evidence="1 2" key="1">
    <citation type="journal article" date="2007" name="Int. J. Syst. Evol. Microbiol.">
        <title>Chryseobacterium flavum sp. nov., isolated from polluted soil.</title>
        <authorList>
            <person name="Zhou Y."/>
            <person name="Dong J."/>
            <person name="Wang X."/>
            <person name="Huang X."/>
            <person name="Zhang K.Y."/>
            <person name="Zhang Y.Q."/>
            <person name="Guo Y.F."/>
            <person name="Lai R."/>
            <person name="Li W.J."/>
        </authorList>
    </citation>
    <scope>NUCLEOTIDE SEQUENCE [LARGE SCALE GENOMIC DNA]</scope>
    <source>
        <strain evidence="1 2">KCTC 12877</strain>
    </source>
</reference>
<comment type="caution">
    <text evidence="1">The sequence shown here is derived from an EMBL/GenBank/DDBJ whole genome shotgun (WGS) entry which is preliminary data.</text>
</comment>
<sequence>MGKKTNSELKEYFKAGKRPTEVQFGDLVDSFANLEDPQLFPKNYIRKALRIDFPHQLSDQATDILLGNRGMSGLLEVEIVGTWVYENTVGNIKKLFQIGFNPDNSVWYTPTSRIVEAGGPIINHIYIGDVVWDANINQYKITIYHTHYAGNIYDVRITYHCPFDTQDFSDVKLSDVYTNPISGQRIHYIHYNDNLGVGTSLPETSLHVKAPRNRGDANVVGALLDRSEAAGGSNIVQMKYHSTADLELNSLFTGANFRYGSYGDFNIVNNINDGTYGAINLVTNAKTRLNVQANGKIGIGTEIPAAKMNIVSGYYTPEGEGTLMVGDPGHVNLRFGYTDRYSWIQSHGSSPLHINPLGNNVILSREAGNVGIGTENPDQKLTVKGKIHAEDVIVDMNVPADYVFQKYFDGQSPIRPDYEMTGINELESFVKEHKHLPEIPSAEEILNGGVGLGEFQMKLLQKIEELTLYIISQNKEIENLKSIIEE</sequence>
<evidence type="ECO:0000313" key="1">
    <source>
        <dbReference type="EMBL" id="REC67860.1"/>
    </source>
</evidence>
<accession>A0A3D9CQ27</accession>
<name>A0A3D9CQ27_9FLAO</name>
<dbReference type="AlphaFoldDB" id="A0A3D9CQ27"/>
<evidence type="ECO:0000313" key="2">
    <source>
        <dbReference type="Proteomes" id="UP000256769"/>
    </source>
</evidence>
<gene>
    <name evidence="1" type="ORF">DRF59_05880</name>
</gene>
<dbReference type="Proteomes" id="UP000256769">
    <property type="component" value="Unassembled WGS sequence"/>
</dbReference>
<evidence type="ECO:0008006" key="3">
    <source>
        <dbReference type="Google" id="ProtNLM"/>
    </source>
</evidence>